<keyword evidence="5" id="KW-0547">Nucleotide-binding</keyword>
<dbReference type="GO" id="GO:0000082">
    <property type="term" value="P:G1/S transition of mitotic cell cycle"/>
    <property type="evidence" value="ECO:0007669"/>
    <property type="project" value="TreeGrafter"/>
</dbReference>
<sequence length="178" mass="20221">MDEEGIPPTALHEISLLQMLSNSIYIARLICVQHIHHNDKPLLYLVFEYMDTDLKKFIDSQRKGPNPSPLPPSQIQSFLFHLCKGVTHCHGHGVLHRDLKPQNLLVDKISNLFISWLVRSSSRHEEGRRIHEWSRGRTKVVTAGSGGGMVECSQWQQSIRFGGLVVVIDHQQKIDGCL</sequence>
<keyword evidence="4" id="KW-0808">Transferase</keyword>
<evidence type="ECO:0000256" key="6">
    <source>
        <dbReference type="ARBA" id="ARBA00022777"/>
    </source>
</evidence>
<dbReference type="Proteomes" id="UP001157418">
    <property type="component" value="Unassembled WGS sequence"/>
</dbReference>
<dbReference type="GO" id="GO:0005524">
    <property type="term" value="F:ATP binding"/>
    <property type="evidence" value="ECO:0007669"/>
    <property type="project" value="UniProtKB-KW"/>
</dbReference>
<dbReference type="PROSITE" id="PS00108">
    <property type="entry name" value="PROTEIN_KINASE_ST"/>
    <property type="match status" value="1"/>
</dbReference>
<dbReference type="InterPro" id="IPR011009">
    <property type="entry name" value="Kinase-like_dom_sf"/>
</dbReference>
<dbReference type="Gene3D" id="3.30.200.20">
    <property type="entry name" value="Phosphorylase Kinase, domain 1"/>
    <property type="match status" value="1"/>
</dbReference>
<dbReference type="Gene3D" id="1.10.510.10">
    <property type="entry name" value="Transferase(Phosphotransferase) domain 1"/>
    <property type="match status" value="1"/>
</dbReference>
<accession>A0AAU9NZE9</accession>
<gene>
    <name evidence="9" type="ORF">LVIROSA_LOCUS29126</name>
</gene>
<evidence type="ECO:0000256" key="2">
    <source>
        <dbReference type="ARBA" id="ARBA00012425"/>
    </source>
</evidence>
<evidence type="ECO:0000256" key="4">
    <source>
        <dbReference type="ARBA" id="ARBA00022679"/>
    </source>
</evidence>
<evidence type="ECO:0000256" key="3">
    <source>
        <dbReference type="ARBA" id="ARBA00022527"/>
    </source>
</evidence>
<dbReference type="GO" id="GO:0004693">
    <property type="term" value="F:cyclin-dependent protein serine/threonine kinase activity"/>
    <property type="evidence" value="ECO:0007669"/>
    <property type="project" value="UniProtKB-EC"/>
</dbReference>
<dbReference type="EC" id="2.7.11.22" evidence="2"/>
<evidence type="ECO:0000256" key="5">
    <source>
        <dbReference type="ARBA" id="ARBA00022741"/>
    </source>
</evidence>
<comment type="caution">
    <text evidence="9">The sequence shown here is derived from an EMBL/GenBank/DDBJ whole genome shotgun (WGS) entry which is preliminary data.</text>
</comment>
<dbReference type="PANTHER" id="PTHR24056">
    <property type="entry name" value="CELL DIVISION PROTEIN KINASE"/>
    <property type="match status" value="1"/>
</dbReference>
<organism evidence="9 10">
    <name type="scientific">Lactuca virosa</name>
    <dbReference type="NCBI Taxonomy" id="75947"/>
    <lineage>
        <taxon>Eukaryota</taxon>
        <taxon>Viridiplantae</taxon>
        <taxon>Streptophyta</taxon>
        <taxon>Embryophyta</taxon>
        <taxon>Tracheophyta</taxon>
        <taxon>Spermatophyta</taxon>
        <taxon>Magnoliopsida</taxon>
        <taxon>eudicotyledons</taxon>
        <taxon>Gunneridae</taxon>
        <taxon>Pentapetalae</taxon>
        <taxon>asterids</taxon>
        <taxon>campanulids</taxon>
        <taxon>Asterales</taxon>
        <taxon>Asteraceae</taxon>
        <taxon>Cichorioideae</taxon>
        <taxon>Cichorieae</taxon>
        <taxon>Lactucinae</taxon>
        <taxon>Lactuca</taxon>
    </lineage>
</organism>
<dbReference type="GO" id="GO:0005737">
    <property type="term" value="C:cytoplasm"/>
    <property type="evidence" value="ECO:0007669"/>
    <property type="project" value="TreeGrafter"/>
</dbReference>
<dbReference type="InterPro" id="IPR000719">
    <property type="entry name" value="Prot_kinase_dom"/>
</dbReference>
<dbReference type="EMBL" id="CAKMRJ010005412">
    <property type="protein sequence ID" value="CAH1443189.1"/>
    <property type="molecule type" value="Genomic_DNA"/>
</dbReference>
<dbReference type="GO" id="GO:0000307">
    <property type="term" value="C:cyclin-dependent protein kinase holoenzyme complex"/>
    <property type="evidence" value="ECO:0007669"/>
    <property type="project" value="TreeGrafter"/>
</dbReference>
<comment type="similarity">
    <text evidence="1">Belongs to the protein kinase superfamily. CMGC Ser/Thr protein kinase family. CDC2/CDKX subfamily.</text>
</comment>
<keyword evidence="7" id="KW-0067">ATP-binding</keyword>
<dbReference type="GO" id="GO:0030332">
    <property type="term" value="F:cyclin binding"/>
    <property type="evidence" value="ECO:0007669"/>
    <property type="project" value="TreeGrafter"/>
</dbReference>
<dbReference type="InterPro" id="IPR050108">
    <property type="entry name" value="CDK"/>
</dbReference>
<dbReference type="PROSITE" id="PS50011">
    <property type="entry name" value="PROTEIN_KINASE_DOM"/>
    <property type="match status" value="1"/>
</dbReference>
<dbReference type="InterPro" id="IPR008271">
    <property type="entry name" value="Ser/Thr_kinase_AS"/>
</dbReference>
<dbReference type="PANTHER" id="PTHR24056:SF254">
    <property type="entry name" value="CYCLIN-DEPENDENT KINASE 2"/>
    <property type="match status" value="1"/>
</dbReference>
<evidence type="ECO:0000313" key="10">
    <source>
        <dbReference type="Proteomes" id="UP001157418"/>
    </source>
</evidence>
<evidence type="ECO:0000313" key="9">
    <source>
        <dbReference type="EMBL" id="CAH1443189.1"/>
    </source>
</evidence>
<dbReference type="GO" id="GO:0005634">
    <property type="term" value="C:nucleus"/>
    <property type="evidence" value="ECO:0007669"/>
    <property type="project" value="TreeGrafter"/>
</dbReference>
<keyword evidence="6" id="KW-0418">Kinase</keyword>
<dbReference type="GO" id="GO:0007165">
    <property type="term" value="P:signal transduction"/>
    <property type="evidence" value="ECO:0007669"/>
    <property type="project" value="TreeGrafter"/>
</dbReference>
<keyword evidence="10" id="KW-1185">Reference proteome</keyword>
<dbReference type="Pfam" id="PF00069">
    <property type="entry name" value="Pkinase"/>
    <property type="match status" value="1"/>
</dbReference>
<evidence type="ECO:0000259" key="8">
    <source>
        <dbReference type="PROSITE" id="PS50011"/>
    </source>
</evidence>
<evidence type="ECO:0000256" key="1">
    <source>
        <dbReference type="ARBA" id="ARBA00006485"/>
    </source>
</evidence>
<dbReference type="AlphaFoldDB" id="A0AAU9NZE9"/>
<name>A0AAU9NZE9_9ASTR</name>
<dbReference type="GO" id="GO:0010468">
    <property type="term" value="P:regulation of gene expression"/>
    <property type="evidence" value="ECO:0007669"/>
    <property type="project" value="TreeGrafter"/>
</dbReference>
<feature type="domain" description="Protein kinase" evidence="8">
    <location>
        <begin position="1"/>
        <end position="178"/>
    </location>
</feature>
<dbReference type="SMART" id="SM00220">
    <property type="entry name" value="S_TKc"/>
    <property type="match status" value="1"/>
</dbReference>
<proteinExistence type="inferred from homology"/>
<reference evidence="9 10" key="1">
    <citation type="submission" date="2022-01" db="EMBL/GenBank/DDBJ databases">
        <authorList>
            <person name="Xiong W."/>
            <person name="Schranz E."/>
        </authorList>
    </citation>
    <scope>NUCLEOTIDE SEQUENCE [LARGE SCALE GENOMIC DNA]</scope>
</reference>
<dbReference type="SUPFAM" id="SSF56112">
    <property type="entry name" value="Protein kinase-like (PK-like)"/>
    <property type="match status" value="1"/>
</dbReference>
<evidence type="ECO:0000256" key="7">
    <source>
        <dbReference type="ARBA" id="ARBA00022840"/>
    </source>
</evidence>
<dbReference type="GO" id="GO:0010389">
    <property type="term" value="P:regulation of G2/M transition of mitotic cell cycle"/>
    <property type="evidence" value="ECO:0007669"/>
    <property type="project" value="TreeGrafter"/>
</dbReference>
<protein>
    <recommendedName>
        <fullName evidence="2">cyclin-dependent kinase</fullName>
        <ecNumber evidence="2">2.7.11.22</ecNumber>
    </recommendedName>
</protein>
<keyword evidence="3" id="KW-0723">Serine/threonine-protein kinase</keyword>